<dbReference type="EMBL" id="JAPVOI010000004">
    <property type="protein sequence ID" value="MCZ4092192.1"/>
    <property type="molecule type" value="Genomic_DNA"/>
</dbReference>
<accession>A0ABT4KJS9</accession>
<feature type="compositionally biased region" description="Basic and acidic residues" evidence="1">
    <location>
        <begin position="16"/>
        <end position="25"/>
    </location>
</feature>
<name>A0ABT4KJS9_9HYPH</name>
<reference evidence="2" key="1">
    <citation type="submission" date="2022-10" db="EMBL/GenBank/DDBJ databases">
        <title>Whole genome sequencing of three plant growth promoting bacteria isolated from Vachellia tortilis subsp. raddiana in Morocco.</title>
        <authorList>
            <person name="Hnini M."/>
            <person name="Zouagui R."/>
            <person name="Zouagui H."/>
            <person name="Chemao Elfihri M.-W."/>
            <person name="Ibrahimi A."/>
            <person name="Sbabou L."/>
            <person name="Aurag J."/>
        </authorList>
    </citation>
    <scope>NUCLEOTIDE SEQUENCE</scope>
    <source>
        <strain evidence="2">LMR678</strain>
    </source>
</reference>
<sequence length="75" mass="8375">MAGEIVNLRQFRKKQARSEKEKQAEQNRVAFGRTKTEKSLTRALNEKASNTLDQGRLETPSAARSADGVPDTEKT</sequence>
<keyword evidence="3" id="KW-1185">Reference proteome</keyword>
<evidence type="ECO:0000313" key="3">
    <source>
        <dbReference type="Proteomes" id="UP001079430"/>
    </source>
</evidence>
<protein>
    <submittedName>
        <fullName evidence="2">DUF4169 family protein</fullName>
    </submittedName>
</protein>
<proteinExistence type="predicted"/>
<dbReference type="RefSeq" id="WP_269282319.1">
    <property type="nucleotide sequence ID" value="NZ_JAPVOI010000004.1"/>
</dbReference>
<evidence type="ECO:0000313" key="2">
    <source>
        <dbReference type="EMBL" id="MCZ4092192.1"/>
    </source>
</evidence>
<dbReference type="Proteomes" id="UP001079430">
    <property type="component" value="Unassembled WGS sequence"/>
</dbReference>
<comment type="caution">
    <text evidence="2">The sequence shown here is derived from an EMBL/GenBank/DDBJ whole genome shotgun (WGS) entry which is preliminary data.</text>
</comment>
<evidence type="ECO:0000256" key="1">
    <source>
        <dbReference type="SAM" id="MobiDB-lite"/>
    </source>
</evidence>
<dbReference type="InterPro" id="IPR025227">
    <property type="entry name" value="DUF4169"/>
</dbReference>
<gene>
    <name evidence="2" type="ORF">O3W52_19605</name>
</gene>
<dbReference type="Pfam" id="PF13770">
    <property type="entry name" value="DUF4169"/>
    <property type="match status" value="1"/>
</dbReference>
<feature type="region of interest" description="Disordered" evidence="1">
    <location>
        <begin position="1"/>
        <end position="75"/>
    </location>
</feature>
<organism evidence="2 3">
    <name type="scientific">Sinorhizobium psoraleae</name>
    <dbReference type="NCBI Taxonomy" id="520838"/>
    <lineage>
        <taxon>Bacteria</taxon>
        <taxon>Pseudomonadati</taxon>
        <taxon>Pseudomonadota</taxon>
        <taxon>Alphaproteobacteria</taxon>
        <taxon>Hyphomicrobiales</taxon>
        <taxon>Rhizobiaceae</taxon>
        <taxon>Sinorhizobium/Ensifer group</taxon>
        <taxon>Sinorhizobium</taxon>
    </lineage>
</organism>